<feature type="region of interest" description="Disordered" evidence="1">
    <location>
        <begin position="1"/>
        <end position="21"/>
    </location>
</feature>
<comment type="caution">
    <text evidence="2">The sequence shown here is derived from an EMBL/GenBank/DDBJ whole genome shotgun (WGS) entry which is preliminary data.</text>
</comment>
<evidence type="ECO:0000313" key="3">
    <source>
        <dbReference type="Proteomes" id="UP001205740"/>
    </source>
</evidence>
<proteinExistence type="predicted"/>
<evidence type="ECO:0000313" key="2">
    <source>
        <dbReference type="EMBL" id="MCP2160113.1"/>
    </source>
</evidence>
<gene>
    <name evidence="2" type="ORF">LX12_001292</name>
</gene>
<accession>A0ABT1H0Q4</accession>
<evidence type="ECO:0000256" key="1">
    <source>
        <dbReference type="SAM" id="MobiDB-lite"/>
    </source>
</evidence>
<protein>
    <submittedName>
        <fullName evidence="2">Uncharacterized protein</fullName>
    </submittedName>
</protein>
<reference evidence="2 3" key="1">
    <citation type="submission" date="2022-06" db="EMBL/GenBank/DDBJ databases">
        <title>Genomic Encyclopedia of Archaeal and Bacterial Type Strains, Phase II (KMG-II): from individual species to whole genera.</title>
        <authorList>
            <person name="Goeker M."/>
        </authorList>
    </citation>
    <scope>NUCLEOTIDE SEQUENCE [LARGE SCALE GENOMIC DNA]</scope>
    <source>
        <strain evidence="2 3">DSM 45037</strain>
    </source>
</reference>
<sequence length="100" mass="10306">MCGGCGGGPQDRVAAQVQGPRRRRQIASRLTALLLRDTVRAVTAGWVVQGVTGQGTVCRTYDDLVAVVAASSGHTPAEIHAAGLHVDDPAFTDSAPTLTP</sequence>
<dbReference type="Proteomes" id="UP001205740">
    <property type="component" value="Unassembled WGS sequence"/>
</dbReference>
<name>A0ABT1H0Q4_9NOCA</name>
<keyword evidence="3" id="KW-1185">Reference proteome</keyword>
<dbReference type="EMBL" id="JAMTCG010000002">
    <property type="protein sequence ID" value="MCP2160113.1"/>
    <property type="molecule type" value="Genomic_DNA"/>
</dbReference>
<organism evidence="2 3">
    <name type="scientific">Williamsia serinedens</name>
    <dbReference type="NCBI Taxonomy" id="391736"/>
    <lineage>
        <taxon>Bacteria</taxon>
        <taxon>Bacillati</taxon>
        <taxon>Actinomycetota</taxon>
        <taxon>Actinomycetes</taxon>
        <taxon>Mycobacteriales</taxon>
        <taxon>Nocardiaceae</taxon>
        <taxon>Williamsia</taxon>
    </lineage>
</organism>